<gene>
    <name evidence="2" type="ORF">GTW23_06860</name>
</gene>
<accession>A0ABT1CNY4</accession>
<evidence type="ECO:0000313" key="2">
    <source>
        <dbReference type="EMBL" id="MCO6407894.1"/>
    </source>
</evidence>
<evidence type="ECO:0000313" key="3">
    <source>
        <dbReference type="Proteomes" id="UP001320715"/>
    </source>
</evidence>
<dbReference type="RefSeq" id="WP_252915181.1">
    <property type="nucleotide sequence ID" value="NZ_CP159480.1"/>
</dbReference>
<name>A0ABT1CNY4_9HYPH</name>
<protein>
    <submittedName>
        <fullName evidence="2">Gamma-glutamylcyclotransferase</fullName>
    </submittedName>
</protein>
<organism evidence="2 3">
    <name type="scientific">Hoeflea alexandrii</name>
    <dbReference type="NCBI Taxonomy" id="288436"/>
    <lineage>
        <taxon>Bacteria</taxon>
        <taxon>Pseudomonadati</taxon>
        <taxon>Pseudomonadota</taxon>
        <taxon>Alphaproteobacteria</taxon>
        <taxon>Hyphomicrobiales</taxon>
        <taxon>Rhizobiaceae</taxon>
        <taxon>Hoeflea</taxon>
    </lineage>
</organism>
<evidence type="ECO:0000256" key="1">
    <source>
        <dbReference type="SAM" id="MobiDB-lite"/>
    </source>
</evidence>
<comment type="caution">
    <text evidence="2">The sequence shown here is derived from an EMBL/GenBank/DDBJ whole genome shotgun (WGS) entry which is preliminary data.</text>
</comment>
<dbReference type="Proteomes" id="UP001320715">
    <property type="component" value="Unassembled WGS sequence"/>
</dbReference>
<sequence length="245" mass="27251">MSKIEEPLQAGLRGKPRTDPSPQRRAAPAGPGEIVGYFGYGSLVNRVTLRTEILAAIPARLNGWRRTWRPRPLMEADTMAETALAGDVVPSLLTAHRAEKASIDGVLIIDLAVNLPVIDTREFRYHRRDITLAELSFDAERAERETGLRLGSGTRLHVYEARVEHPEAGGPSPILRSYLDAVMQGFLREFGEEGVHRFVAETEAFHLPIHEDRDRPLYPRAVSLTASETELFDLALGRRGSGPER</sequence>
<dbReference type="EMBL" id="JAAAML010000001">
    <property type="protein sequence ID" value="MCO6407894.1"/>
    <property type="molecule type" value="Genomic_DNA"/>
</dbReference>
<proteinExistence type="predicted"/>
<reference evidence="2 3" key="1">
    <citation type="submission" date="2020-01" db="EMBL/GenBank/DDBJ databases">
        <title>Genomes of bacteria type strains.</title>
        <authorList>
            <person name="Chen J."/>
            <person name="Zhu S."/>
            <person name="Yang J."/>
        </authorList>
    </citation>
    <scope>NUCLEOTIDE SEQUENCE [LARGE SCALE GENOMIC DNA]</scope>
    <source>
        <strain evidence="2 3">DSM 16655</strain>
    </source>
</reference>
<feature type="region of interest" description="Disordered" evidence="1">
    <location>
        <begin position="1"/>
        <end position="30"/>
    </location>
</feature>
<keyword evidence="3" id="KW-1185">Reference proteome</keyword>